<dbReference type="AlphaFoldDB" id="A0A8J2TKG9"/>
<reference evidence="1" key="2">
    <citation type="submission" date="2020-09" db="EMBL/GenBank/DDBJ databases">
        <authorList>
            <person name="Sun Q."/>
            <person name="Zhou Y."/>
        </authorList>
    </citation>
    <scope>NUCLEOTIDE SEQUENCE</scope>
    <source>
        <strain evidence="1">CGMCC 1.12360</strain>
    </source>
</reference>
<organism evidence="1 2">
    <name type="scientific">Compostibacillus humi</name>
    <dbReference type="NCBI Taxonomy" id="1245525"/>
    <lineage>
        <taxon>Bacteria</taxon>
        <taxon>Bacillati</taxon>
        <taxon>Bacillota</taxon>
        <taxon>Bacilli</taxon>
        <taxon>Bacillales</taxon>
        <taxon>Bacillaceae</taxon>
        <taxon>Compostibacillus</taxon>
    </lineage>
</organism>
<evidence type="ECO:0000313" key="2">
    <source>
        <dbReference type="Proteomes" id="UP000602050"/>
    </source>
</evidence>
<dbReference type="RefSeq" id="WP_188392205.1">
    <property type="nucleotide sequence ID" value="NZ_BMEV01000033.1"/>
</dbReference>
<keyword evidence="2" id="KW-1185">Reference proteome</keyword>
<gene>
    <name evidence="1" type="ORF">GCM10010978_19350</name>
</gene>
<evidence type="ECO:0000313" key="1">
    <source>
        <dbReference type="EMBL" id="GFZ77884.1"/>
    </source>
</evidence>
<sequence>MQRTRGLLYLPIEVKVREWEAKLLLAYYAILAGYEVIIGEHAMVELASANCGKGIFFFERLSPRIQKKSITKCEKQWS</sequence>
<accession>A0A8J2TKG9</accession>
<dbReference type="Proteomes" id="UP000602050">
    <property type="component" value="Unassembled WGS sequence"/>
</dbReference>
<protein>
    <submittedName>
        <fullName evidence="1">Uncharacterized protein</fullName>
    </submittedName>
</protein>
<proteinExistence type="predicted"/>
<reference evidence="1" key="1">
    <citation type="journal article" date="2014" name="Int. J. Syst. Evol. Microbiol.">
        <title>Complete genome sequence of Corynebacterium casei LMG S-19264T (=DSM 44701T), isolated from a smear-ripened cheese.</title>
        <authorList>
            <consortium name="US DOE Joint Genome Institute (JGI-PGF)"/>
            <person name="Walter F."/>
            <person name="Albersmeier A."/>
            <person name="Kalinowski J."/>
            <person name="Ruckert C."/>
        </authorList>
    </citation>
    <scope>NUCLEOTIDE SEQUENCE</scope>
    <source>
        <strain evidence="1">CGMCC 1.12360</strain>
    </source>
</reference>
<name>A0A8J2TKG9_9BACI</name>
<dbReference type="EMBL" id="BMEV01000033">
    <property type="protein sequence ID" value="GFZ77884.1"/>
    <property type="molecule type" value="Genomic_DNA"/>
</dbReference>
<comment type="caution">
    <text evidence="1">The sequence shown here is derived from an EMBL/GenBank/DDBJ whole genome shotgun (WGS) entry which is preliminary data.</text>
</comment>